<proteinExistence type="inferred from homology"/>
<keyword evidence="3" id="KW-0963">Cytoplasm</keyword>
<dbReference type="PANTHER" id="PTHR21064">
    <property type="entry name" value="AMINOGLYCOSIDE PHOSPHOTRANSFERASE DOMAIN-CONTAINING PROTEIN-RELATED"/>
    <property type="match status" value="1"/>
</dbReference>
<protein>
    <recommendedName>
        <fullName evidence="9">Hydroxylysine kinase</fullName>
        <ecNumber evidence="8">2.7.1.81</ecNumber>
    </recommendedName>
</protein>
<organism evidence="11 12">
    <name type="scientific">Pocillopora damicornis</name>
    <name type="common">Cauliflower coral</name>
    <name type="synonym">Millepora damicornis</name>
    <dbReference type="NCBI Taxonomy" id="46731"/>
    <lineage>
        <taxon>Eukaryota</taxon>
        <taxon>Metazoa</taxon>
        <taxon>Cnidaria</taxon>
        <taxon>Anthozoa</taxon>
        <taxon>Hexacorallia</taxon>
        <taxon>Scleractinia</taxon>
        <taxon>Astrocoeniina</taxon>
        <taxon>Pocilloporidae</taxon>
        <taxon>Pocillopora</taxon>
    </lineage>
</organism>
<evidence type="ECO:0000256" key="5">
    <source>
        <dbReference type="ARBA" id="ARBA00022777"/>
    </source>
</evidence>
<comment type="caution">
    <text evidence="11">The sequence shown here is derived from an EMBL/GenBank/DDBJ whole genome shotgun (WGS) entry which is preliminary data.</text>
</comment>
<dbReference type="SUPFAM" id="SSF56112">
    <property type="entry name" value="Protein kinase-like (PK-like)"/>
    <property type="match status" value="1"/>
</dbReference>
<evidence type="ECO:0000256" key="3">
    <source>
        <dbReference type="ARBA" id="ARBA00022490"/>
    </source>
</evidence>
<dbReference type="STRING" id="46731.A0A3M6UAN1"/>
<comment type="subcellular location">
    <subcellularLocation>
        <location evidence="1">Cytoplasm</location>
    </subcellularLocation>
</comment>
<evidence type="ECO:0000256" key="2">
    <source>
        <dbReference type="ARBA" id="ARBA00006219"/>
    </source>
</evidence>
<evidence type="ECO:0000256" key="4">
    <source>
        <dbReference type="ARBA" id="ARBA00022679"/>
    </source>
</evidence>
<dbReference type="InterPro" id="IPR002575">
    <property type="entry name" value="Aminoglycoside_PTrfase"/>
</dbReference>
<dbReference type="PANTHER" id="PTHR21064:SF1">
    <property type="entry name" value="HYDROXYLYSINE KINASE"/>
    <property type="match status" value="1"/>
</dbReference>
<reference evidence="11 12" key="1">
    <citation type="journal article" date="2018" name="Sci. Rep.">
        <title>Comparative analysis of the Pocillopora damicornis genome highlights role of immune system in coral evolution.</title>
        <authorList>
            <person name="Cunning R."/>
            <person name="Bay R.A."/>
            <person name="Gillette P."/>
            <person name="Baker A.C."/>
            <person name="Traylor-Knowles N."/>
        </authorList>
    </citation>
    <scope>NUCLEOTIDE SEQUENCE [LARGE SCALE GENOMIC DNA]</scope>
    <source>
        <strain evidence="11">RSMAS</strain>
        <tissue evidence="11">Whole animal</tissue>
    </source>
</reference>
<dbReference type="EMBL" id="RCHS01001925">
    <property type="protein sequence ID" value="RMX50671.1"/>
    <property type="molecule type" value="Genomic_DNA"/>
</dbReference>
<dbReference type="GO" id="GO:0005737">
    <property type="term" value="C:cytoplasm"/>
    <property type="evidence" value="ECO:0007669"/>
    <property type="project" value="UniProtKB-SubCell"/>
</dbReference>
<evidence type="ECO:0000313" key="12">
    <source>
        <dbReference type="Proteomes" id="UP000275408"/>
    </source>
</evidence>
<name>A0A3M6UAN1_POCDA</name>
<evidence type="ECO:0000259" key="10">
    <source>
        <dbReference type="Pfam" id="PF01636"/>
    </source>
</evidence>
<evidence type="ECO:0000313" key="11">
    <source>
        <dbReference type="EMBL" id="RMX50671.1"/>
    </source>
</evidence>
<dbReference type="OrthoDB" id="9973935at2759"/>
<keyword evidence="5" id="KW-0418">Kinase</keyword>
<dbReference type="Proteomes" id="UP000275408">
    <property type="component" value="Unassembled WGS sequence"/>
</dbReference>
<dbReference type="GO" id="GO:0047992">
    <property type="term" value="F:hydroxylysine kinase activity"/>
    <property type="evidence" value="ECO:0007669"/>
    <property type="project" value="UniProtKB-EC"/>
</dbReference>
<comment type="similarity">
    <text evidence="2">Belongs to the aminoglycoside phosphotransferase family.</text>
</comment>
<dbReference type="Gene3D" id="3.90.1200.10">
    <property type="match status" value="1"/>
</dbReference>
<comment type="catalytic activity">
    <reaction evidence="6">
        <text>(5R)-5-hydroxy-L-lysine + GTP = (5R)-5-phosphooxy-L-lysine + GDP + H(+)</text>
        <dbReference type="Rhea" id="RHEA:19049"/>
        <dbReference type="ChEBI" id="CHEBI:15378"/>
        <dbReference type="ChEBI" id="CHEBI:37565"/>
        <dbReference type="ChEBI" id="CHEBI:57882"/>
        <dbReference type="ChEBI" id="CHEBI:58189"/>
        <dbReference type="ChEBI" id="CHEBI:58357"/>
        <dbReference type="EC" id="2.7.1.81"/>
    </reaction>
</comment>
<evidence type="ECO:0000256" key="6">
    <source>
        <dbReference type="ARBA" id="ARBA00036820"/>
    </source>
</evidence>
<dbReference type="InterPro" id="IPR011009">
    <property type="entry name" value="Kinase-like_dom_sf"/>
</dbReference>
<evidence type="ECO:0000256" key="8">
    <source>
        <dbReference type="ARBA" id="ARBA00038873"/>
    </source>
</evidence>
<keyword evidence="4" id="KW-0808">Transferase</keyword>
<dbReference type="InterPro" id="IPR050249">
    <property type="entry name" value="Pseudomonas-type_ThrB"/>
</dbReference>
<sequence>MSFSKLEFLSIYPQGRCFLKHAIARNKSIMSGPAYSRPCVDLEFAEQLVRKLYNFERISEIKELDSFSDRNFYVRGHKRITGQEEVASNFYPNHLEHGEYVLKILNSDDSKHGDLVEAENAAMYFLRERGFPCPLLFPLAGGVDTKSLVRIPVSSNAKCAANKNTLQTAEYEWCIARLISFLPGQTARSLERKMSFENLFMVGKFIGNLSKAFQDFKSPVSLIKSDRWCIENLVSLESCVSSIEGEENKKLVRDVLDRFATSVTPRISLLRLGTIHNDLTVTNLLFDTNFGELRISGLIDFGDIRWSCYLFELATAVASFTKEDDVFVSSGYFIAGYEAVFPLTSQEFELLYDVICARLCQVFLITSEKENECPNNEYVKKLKMDYLMKLKAWSSNSRDEVMSVWRKIGRHRHKLYQAYTE</sequence>
<evidence type="ECO:0000256" key="1">
    <source>
        <dbReference type="ARBA" id="ARBA00004496"/>
    </source>
</evidence>
<dbReference type="AlphaFoldDB" id="A0A3M6UAN1"/>
<evidence type="ECO:0000256" key="7">
    <source>
        <dbReference type="ARBA" id="ARBA00037368"/>
    </source>
</evidence>
<evidence type="ECO:0000256" key="9">
    <source>
        <dbReference type="ARBA" id="ARBA00040505"/>
    </source>
</evidence>
<feature type="domain" description="Aminoglycoside phosphotransferase" evidence="10">
    <location>
        <begin position="94"/>
        <end position="335"/>
    </location>
</feature>
<dbReference type="OMA" id="ELAICIM"/>
<dbReference type="EC" id="2.7.1.81" evidence="8"/>
<gene>
    <name evidence="11" type="ORF">pdam_00021436</name>
</gene>
<keyword evidence="12" id="KW-1185">Reference proteome</keyword>
<dbReference type="Pfam" id="PF01636">
    <property type="entry name" value="APH"/>
    <property type="match status" value="1"/>
</dbReference>
<comment type="function">
    <text evidence="7">Catalyzes the GTP-dependent phosphorylation of 5-hydroxy-L-lysine.</text>
</comment>
<accession>A0A3M6UAN1</accession>